<gene>
    <name evidence="4" type="ORF">LVJ94_03545</name>
</gene>
<dbReference type="SUPFAM" id="SSF52540">
    <property type="entry name" value="P-loop containing nucleoside triphosphate hydrolases"/>
    <property type="match status" value="1"/>
</dbReference>
<reference evidence="4" key="1">
    <citation type="submission" date="2021-12" db="EMBL/GenBank/DDBJ databases">
        <title>Discovery of the Pendulisporaceae a myxobacterial family with distinct sporulation behavior and unique specialized metabolism.</title>
        <authorList>
            <person name="Garcia R."/>
            <person name="Popoff A."/>
            <person name="Bader C.D."/>
            <person name="Loehr J."/>
            <person name="Walesch S."/>
            <person name="Walt C."/>
            <person name="Boldt J."/>
            <person name="Bunk B."/>
            <person name="Haeckl F.J.F.P.J."/>
            <person name="Gunesch A.P."/>
            <person name="Birkelbach J."/>
            <person name="Nuebel U."/>
            <person name="Pietschmann T."/>
            <person name="Bach T."/>
            <person name="Mueller R."/>
        </authorList>
    </citation>
    <scope>NUCLEOTIDE SEQUENCE</scope>
    <source>
        <strain evidence="4">MSr11367</strain>
    </source>
</reference>
<keyword evidence="5" id="KW-1185">Reference proteome</keyword>
<dbReference type="InterPro" id="IPR016032">
    <property type="entry name" value="Sig_transdc_resp-reg_C-effctor"/>
</dbReference>
<dbReference type="PRINTS" id="PR00364">
    <property type="entry name" value="DISEASERSIST"/>
</dbReference>
<organism evidence="4 5">
    <name type="scientific">Pendulispora rubella</name>
    <dbReference type="NCBI Taxonomy" id="2741070"/>
    <lineage>
        <taxon>Bacteria</taxon>
        <taxon>Pseudomonadati</taxon>
        <taxon>Myxococcota</taxon>
        <taxon>Myxococcia</taxon>
        <taxon>Myxococcales</taxon>
        <taxon>Sorangiineae</taxon>
        <taxon>Pendulisporaceae</taxon>
        <taxon>Pendulispora</taxon>
    </lineage>
</organism>
<dbReference type="PANTHER" id="PTHR47691">
    <property type="entry name" value="REGULATOR-RELATED"/>
    <property type="match status" value="1"/>
</dbReference>
<feature type="domain" description="OmpR/PhoB-type" evidence="3">
    <location>
        <begin position="10"/>
        <end position="107"/>
    </location>
</feature>
<dbReference type="InterPro" id="IPR036388">
    <property type="entry name" value="WH-like_DNA-bd_sf"/>
</dbReference>
<evidence type="ECO:0000259" key="3">
    <source>
        <dbReference type="PROSITE" id="PS51755"/>
    </source>
</evidence>
<evidence type="ECO:0000256" key="2">
    <source>
        <dbReference type="PROSITE-ProRule" id="PRU01091"/>
    </source>
</evidence>
<dbReference type="PROSITE" id="PS51755">
    <property type="entry name" value="OMPR_PHOB"/>
    <property type="match status" value="1"/>
</dbReference>
<accession>A0ABZ2L5W1</accession>
<evidence type="ECO:0000256" key="1">
    <source>
        <dbReference type="ARBA" id="ARBA00023125"/>
    </source>
</evidence>
<dbReference type="CDD" id="cd00383">
    <property type="entry name" value="trans_reg_C"/>
    <property type="match status" value="1"/>
</dbReference>
<dbReference type="PANTHER" id="PTHR47691:SF3">
    <property type="entry name" value="HTH-TYPE TRANSCRIPTIONAL REGULATOR RV0890C-RELATED"/>
    <property type="match status" value="1"/>
</dbReference>
<dbReference type="Gene3D" id="3.40.50.300">
    <property type="entry name" value="P-loop containing nucleotide triphosphate hydrolases"/>
    <property type="match status" value="1"/>
</dbReference>
<dbReference type="InterPro" id="IPR001867">
    <property type="entry name" value="OmpR/PhoB-type_DNA-bd"/>
</dbReference>
<dbReference type="InterPro" id="IPR027417">
    <property type="entry name" value="P-loop_NTPase"/>
</dbReference>
<feature type="DNA-binding region" description="OmpR/PhoB-type" evidence="2">
    <location>
        <begin position="10"/>
        <end position="107"/>
    </location>
</feature>
<sequence length="925" mass="100447">MAAGAKELSAAGFAFGNFRLAPESRSLLLGDEPVRLGTRAFDILRLLVERAGATVTAEELLAQVWPDVVVEETNLRVQVGALRKVLARGEHGQNAIETVPRGYRFALPVAAISSTPPSVNEAWESASGEHVLHNLPALLATTVGRAEAITLLTDSLAKQRLVTITGPGGVGKTTVAIAVARRCLGRFSDGICFVDLAALSTPNLVTSALASALGIGVLADEPLAGLLSHLRGKHMLLLLDTCEHVVESVAALVESLLSRLPKLRILATSREALRASGEWTHHLPSLSHPPHTEGLKAADALAYPAVDLFVQTARASGERFELNDADAAIVAAVCRRLDGIPLAIEFAAARVGELGIREIAARLDDRFSVLTQGRRTALPRHKTLAATLEWSYQLLPPEEQGMLRQLSAFRGPFTADAAVAVAGTGWTRSAALTCLSNLFAKSLVTADVGGETPLYRLLDTTRAFASEKLTEDESREVSSRHAEFVLSSVRAAELEYESIDTKCWTERHRPLMDDLRGALDWATSPSGDPVLGARLAANSVLVWFAMSLFDEYAQRLKTVVAQFSAPAAADPALSSRLRDAFGHAMWQTGGRIETVVDAFRDAVEIAKNAAMVDAQLRALWGLLVAYSHSGEYDEALAVANQFQALAANVDRPGVELTHHRMAALALHGVGDQAGARVHAERVLEDVASDTKKPRQQGIQFDARIGVRAALSRILWLQGFPKQAWDCAYEGVELARTFGQALPLCYIMTVGVVPVALWTGAKATAKEYTKTLLASSLEHSLIRCYAFARVYHATLVEHADTCLDPTADTYLAEMVATMDERLASEAVLARSERGETWCTAELLRIRATRILDQRDEAEKLLRRSLDIARRQRTLAWELRTATTLAELWQRGNRNTEARDLLAPVYDRFTEGLETQDLMHAAAVLRT</sequence>
<evidence type="ECO:0000313" key="5">
    <source>
        <dbReference type="Proteomes" id="UP001374803"/>
    </source>
</evidence>
<dbReference type="Pfam" id="PF00486">
    <property type="entry name" value="Trans_reg_C"/>
    <property type="match status" value="1"/>
</dbReference>
<keyword evidence="1 2" id="KW-0238">DNA-binding</keyword>
<protein>
    <submittedName>
        <fullName evidence="4">Helix-turn-helix transcriptional regulator</fullName>
    </submittedName>
</protein>
<name>A0ABZ2L5W1_9BACT</name>
<dbReference type="Proteomes" id="UP001374803">
    <property type="component" value="Chromosome"/>
</dbReference>
<dbReference type="SUPFAM" id="SSF46894">
    <property type="entry name" value="C-terminal effector domain of the bipartite response regulators"/>
    <property type="match status" value="1"/>
</dbReference>
<dbReference type="Gene3D" id="1.25.40.10">
    <property type="entry name" value="Tetratricopeptide repeat domain"/>
    <property type="match status" value="1"/>
</dbReference>
<dbReference type="Gene3D" id="1.10.10.10">
    <property type="entry name" value="Winged helix-like DNA-binding domain superfamily/Winged helix DNA-binding domain"/>
    <property type="match status" value="1"/>
</dbReference>
<dbReference type="Pfam" id="PF25872">
    <property type="entry name" value="HTH_77"/>
    <property type="match status" value="1"/>
</dbReference>
<proteinExistence type="predicted"/>
<dbReference type="InterPro" id="IPR058852">
    <property type="entry name" value="HTH_77"/>
</dbReference>
<evidence type="ECO:0000313" key="4">
    <source>
        <dbReference type="EMBL" id="WXB06319.1"/>
    </source>
</evidence>
<dbReference type="SMART" id="SM00862">
    <property type="entry name" value="Trans_reg_C"/>
    <property type="match status" value="1"/>
</dbReference>
<dbReference type="RefSeq" id="WP_394835965.1">
    <property type="nucleotide sequence ID" value="NZ_CP089929.1"/>
</dbReference>
<dbReference type="InterPro" id="IPR011990">
    <property type="entry name" value="TPR-like_helical_dom_sf"/>
</dbReference>
<dbReference type="EMBL" id="CP089983">
    <property type="protein sequence ID" value="WXB06319.1"/>
    <property type="molecule type" value="Genomic_DNA"/>
</dbReference>
<dbReference type="SUPFAM" id="SSF48452">
    <property type="entry name" value="TPR-like"/>
    <property type="match status" value="1"/>
</dbReference>